<keyword evidence="1" id="KW-0732">Signal</keyword>
<sequence length="64" mass="7080">MQAILHWSVSHILLLFHGRNALTPFSCPCYGCPEVLASGRSYDASDDEDEEFQLTASLLPLTVL</sequence>
<keyword evidence="3" id="KW-1185">Reference proteome</keyword>
<proteinExistence type="predicted"/>
<feature type="signal peptide" evidence="1">
    <location>
        <begin position="1"/>
        <end position="21"/>
    </location>
</feature>
<dbReference type="Proteomes" id="UP000054549">
    <property type="component" value="Unassembled WGS sequence"/>
</dbReference>
<feature type="chain" id="PRO_5002174056" description="Secreted protein" evidence="1">
    <location>
        <begin position="22"/>
        <end position="64"/>
    </location>
</feature>
<gene>
    <name evidence="2" type="ORF">M378DRAFT_162635</name>
</gene>
<protein>
    <recommendedName>
        <fullName evidence="4">Secreted protein</fullName>
    </recommendedName>
</protein>
<evidence type="ECO:0000313" key="2">
    <source>
        <dbReference type="EMBL" id="KIL65061.1"/>
    </source>
</evidence>
<dbReference type="InParanoid" id="A0A0C2X702"/>
<name>A0A0C2X702_AMAMK</name>
<dbReference type="HOGENOM" id="CLU_2873694_0_0_1"/>
<feature type="non-terminal residue" evidence="2">
    <location>
        <position position="64"/>
    </location>
</feature>
<accession>A0A0C2X702</accession>
<evidence type="ECO:0000313" key="3">
    <source>
        <dbReference type="Proteomes" id="UP000054549"/>
    </source>
</evidence>
<evidence type="ECO:0008006" key="4">
    <source>
        <dbReference type="Google" id="ProtNLM"/>
    </source>
</evidence>
<evidence type="ECO:0000256" key="1">
    <source>
        <dbReference type="SAM" id="SignalP"/>
    </source>
</evidence>
<reference evidence="2 3" key="1">
    <citation type="submission" date="2014-04" db="EMBL/GenBank/DDBJ databases">
        <title>Evolutionary Origins and Diversification of the Mycorrhizal Mutualists.</title>
        <authorList>
            <consortium name="DOE Joint Genome Institute"/>
            <consortium name="Mycorrhizal Genomics Consortium"/>
            <person name="Kohler A."/>
            <person name="Kuo A."/>
            <person name="Nagy L.G."/>
            <person name="Floudas D."/>
            <person name="Copeland A."/>
            <person name="Barry K.W."/>
            <person name="Cichocki N."/>
            <person name="Veneault-Fourrey C."/>
            <person name="LaButti K."/>
            <person name="Lindquist E.A."/>
            <person name="Lipzen A."/>
            <person name="Lundell T."/>
            <person name="Morin E."/>
            <person name="Murat C."/>
            <person name="Riley R."/>
            <person name="Ohm R."/>
            <person name="Sun H."/>
            <person name="Tunlid A."/>
            <person name="Henrissat B."/>
            <person name="Grigoriev I.V."/>
            <person name="Hibbett D.S."/>
            <person name="Martin F."/>
        </authorList>
    </citation>
    <scope>NUCLEOTIDE SEQUENCE [LARGE SCALE GENOMIC DNA]</scope>
    <source>
        <strain evidence="2 3">Koide BX008</strain>
    </source>
</reference>
<dbReference type="EMBL" id="KN818245">
    <property type="protein sequence ID" value="KIL65061.1"/>
    <property type="molecule type" value="Genomic_DNA"/>
</dbReference>
<organism evidence="2 3">
    <name type="scientific">Amanita muscaria (strain Koide BX008)</name>
    <dbReference type="NCBI Taxonomy" id="946122"/>
    <lineage>
        <taxon>Eukaryota</taxon>
        <taxon>Fungi</taxon>
        <taxon>Dikarya</taxon>
        <taxon>Basidiomycota</taxon>
        <taxon>Agaricomycotina</taxon>
        <taxon>Agaricomycetes</taxon>
        <taxon>Agaricomycetidae</taxon>
        <taxon>Agaricales</taxon>
        <taxon>Pluteineae</taxon>
        <taxon>Amanitaceae</taxon>
        <taxon>Amanita</taxon>
    </lineage>
</organism>
<dbReference type="AlphaFoldDB" id="A0A0C2X702"/>